<dbReference type="AlphaFoldDB" id="A0A2P2MD91"/>
<organism evidence="1">
    <name type="scientific">Rhizophora mucronata</name>
    <name type="common">Asiatic mangrove</name>
    <dbReference type="NCBI Taxonomy" id="61149"/>
    <lineage>
        <taxon>Eukaryota</taxon>
        <taxon>Viridiplantae</taxon>
        <taxon>Streptophyta</taxon>
        <taxon>Embryophyta</taxon>
        <taxon>Tracheophyta</taxon>
        <taxon>Spermatophyta</taxon>
        <taxon>Magnoliopsida</taxon>
        <taxon>eudicotyledons</taxon>
        <taxon>Gunneridae</taxon>
        <taxon>Pentapetalae</taxon>
        <taxon>rosids</taxon>
        <taxon>fabids</taxon>
        <taxon>Malpighiales</taxon>
        <taxon>Rhizophoraceae</taxon>
        <taxon>Rhizophora</taxon>
    </lineage>
</organism>
<accession>A0A2P2MD91</accession>
<proteinExistence type="predicted"/>
<evidence type="ECO:0000313" key="1">
    <source>
        <dbReference type="EMBL" id="MBX28191.1"/>
    </source>
</evidence>
<name>A0A2P2MD91_RHIMU</name>
<reference evidence="1" key="1">
    <citation type="submission" date="2018-02" db="EMBL/GenBank/DDBJ databases">
        <title>Rhizophora mucronata_Transcriptome.</title>
        <authorList>
            <person name="Meera S.P."/>
            <person name="Sreeshan A."/>
            <person name="Augustine A."/>
        </authorList>
    </citation>
    <scope>NUCLEOTIDE SEQUENCE</scope>
    <source>
        <tissue evidence="1">Leaf</tissue>
    </source>
</reference>
<sequence length="54" mass="6542">MLVYDSVKLWFDPHKFQVEFSVFPLPCDSTYQLSSLTHKQAQQQEWMIESYTQR</sequence>
<dbReference type="EMBL" id="GGEC01047707">
    <property type="protein sequence ID" value="MBX28191.1"/>
    <property type="molecule type" value="Transcribed_RNA"/>
</dbReference>
<protein>
    <submittedName>
        <fullName evidence="1">Uncharacterized protein MANES_13G027500</fullName>
    </submittedName>
</protein>